<dbReference type="PANTHER" id="PTHR47053:SF1">
    <property type="entry name" value="MUREIN DD-ENDOPEPTIDASE MEPH-RELATED"/>
    <property type="match status" value="1"/>
</dbReference>
<keyword evidence="4" id="KW-0788">Thiol protease</keyword>
<dbReference type="InterPro" id="IPR000064">
    <property type="entry name" value="NLP_P60_dom"/>
</dbReference>
<dbReference type="RefSeq" id="WP_408168650.1">
    <property type="nucleotide sequence ID" value="NZ_JAQQFR010000009.1"/>
</dbReference>
<dbReference type="PROSITE" id="PS51935">
    <property type="entry name" value="NLPC_P60"/>
    <property type="match status" value="1"/>
</dbReference>
<proteinExistence type="inferred from homology"/>
<accession>A0ABW8Z9I9</accession>
<dbReference type="Proteomes" id="UP001629214">
    <property type="component" value="Unassembled WGS sequence"/>
</dbReference>
<dbReference type="SUPFAM" id="SSF54001">
    <property type="entry name" value="Cysteine proteinases"/>
    <property type="match status" value="1"/>
</dbReference>
<evidence type="ECO:0000259" key="5">
    <source>
        <dbReference type="PROSITE" id="PS51935"/>
    </source>
</evidence>
<evidence type="ECO:0000256" key="1">
    <source>
        <dbReference type="ARBA" id="ARBA00007074"/>
    </source>
</evidence>
<organism evidence="6 7">
    <name type="scientific">Herbaspirillum rhizosphaerae</name>
    <dbReference type="NCBI Taxonomy" id="346179"/>
    <lineage>
        <taxon>Bacteria</taxon>
        <taxon>Pseudomonadati</taxon>
        <taxon>Pseudomonadota</taxon>
        <taxon>Betaproteobacteria</taxon>
        <taxon>Burkholderiales</taxon>
        <taxon>Oxalobacteraceae</taxon>
        <taxon>Herbaspirillum</taxon>
    </lineage>
</organism>
<evidence type="ECO:0000313" key="6">
    <source>
        <dbReference type="EMBL" id="MFL9879602.1"/>
    </source>
</evidence>
<reference evidence="6 7" key="1">
    <citation type="journal article" date="2024" name="Chem. Sci.">
        <title>Discovery of megapolipeptins by genome mining of a Burkholderiales bacteria collection.</title>
        <authorList>
            <person name="Paulo B.S."/>
            <person name="Recchia M.J.J."/>
            <person name="Lee S."/>
            <person name="Fergusson C.H."/>
            <person name="Romanowski S.B."/>
            <person name="Hernandez A."/>
            <person name="Krull N."/>
            <person name="Liu D.Y."/>
            <person name="Cavanagh H."/>
            <person name="Bos A."/>
            <person name="Gray C.A."/>
            <person name="Murphy B.T."/>
            <person name="Linington R.G."/>
            <person name="Eustaquio A.S."/>
        </authorList>
    </citation>
    <scope>NUCLEOTIDE SEQUENCE [LARGE SCALE GENOMIC DNA]</scope>
    <source>
        <strain evidence="6 7">RL21-008-BIB-B</strain>
    </source>
</reference>
<evidence type="ECO:0000256" key="4">
    <source>
        <dbReference type="ARBA" id="ARBA00022807"/>
    </source>
</evidence>
<keyword evidence="3" id="KW-0378">Hydrolase</keyword>
<feature type="domain" description="NlpC/P60" evidence="5">
    <location>
        <begin position="4"/>
        <end position="130"/>
    </location>
</feature>
<keyword evidence="7" id="KW-1185">Reference proteome</keyword>
<dbReference type="PANTHER" id="PTHR47053">
    <property type="entry name" value="MUREIN DD-ENDOPEPTIDASE MEPH-RELATED"/>
    <property type="match status" value="1"/>
</dbReference>
<comment type="similarity">
    <text evidence="1">Belongs to the peptidase C40 family.</text>
</comment>
<protein>
    <submittedName>
        <fullName evidence="6">NlpC/P60 family protein</fullName>
    </submittedName>
</protein>
<evidence type="ECO:0000256" key="3">
    <source>
        <dbReference type="ARBA" id="ARBA00022801"/>
    </source>
</evidence>
<sequence>MAPASVNRLLAEEAVSSLTSGIRYRFGGTNPDRGLDCSAFVAYLFREAVGGDLPRTAKEISDMGKQVGLNDIEPGDLVFFGKGKRHVSHVGVYVGGKKFIHASRKHGAVYESGLNEPYWQSRFNGARRLTSTLPRS</sequence>
<dbReference type="InterPro" id="IPR038765">
    <property type="entry name" value="Papain-like_cys_pep_sf"/>
</dbReference>
<keyword evidence="2" id="KW-0645">Protease</keyword>
<evidence type="ECO:0000256" key="2">
    <source>
        <dbReference type="ARBA" id="ARBA00022670"/>
    </source>
</evidence>
<comment type="caution">
    <text evidence="6">The sequence shown here is derived from an EMBL/GenBank/DDBJ whole genome shotgun (WGS) entry which is preliminary data.</text>
</comment>
<gene>
    <name evidence="6" type="ORF">PQR63_14480</name>
</gene>
<dbReference type="Pfam" id="PF00877">
    <property type="entry name" value="NLPC_P60"/>
    <property type="match status" value="1"/>
</dbReference>
<evidence type="ECO:0000313" key="7">
    <source>
        <dbReference type="Proteomes" id="UP001629214"/>
    </source>
</evidence>
<dbReference type="InterPro" id="IPR051202">
    <property type="entry name" value="Peptidase_C40"/>
</dbReference>
<name>A0ABW8Z9I9_9BURK</name>
<dbReference type="EMBL" id="JAQQFR010000009">
    <property type="protein sequence ID" value="MFL9879602.1"/>
    <property type="molecule type" value="Genomic_DNA"/>
</dbReference>
<dbReference type="Gene3D" id="3.90.1720.10">
    <property type="entry name" value="endopeptidase domain like (from Nostoc punctiforme)"/>
    <property type="match status" value="1"/>
</dbReference>